<name>J3KW70_ORYBR</name>
<evidence type="ECO:0000313" key="1">
    <source>
        <dbReference type="EnsemblPlants" id="OB01G12260.1"/>
    </source>
</evidence>
<dbReference type="KEGG" id="obr:102716448"/>
<dbReference type="HOGENOM" id="CLU_1858160_0_0_1"/>
<reference evidence="1" key="1">
    <citation type="journal article" date="2013" name="Nat. Commun.">
        <title>Whole-genome sequencing of Oryza brachyantha reveals mechanisms underlying Oryza genome evolution.</title>
        <authorList>
            <person name="Chen J."/>
            <person name="Huang Q."/>
            <person name="Gao D."/>
            <person name="Wang J."/>
            <person name="Lang Y."/>
            <person name="Liu T."/>
            <person name="Li B."/>
            <person name="Bai Z."/>
            <person name="Luis Goicoechea J."/>
            <person name="Liang C."/>
            <person name="Chen C."/>
            <person name="Zhang W."/>
            <person name="Sun S."/>
            <person name="Liao Y."/>
            <person name="Zhang X."/>
            <person name="Yang L."/>
            <person name="Song C."/>
            <person name="Wang M."/>
            <person name="Shi J."/>
            <person name="Liu G."/>
            <person name="Liu J."/>
            <person name="Zhou H."/>
            <person name="Zhou W."/>
            <person name="Yu Q."/>
            <person name="An N."/>
            <person name="Chen Y."/>
            <person name="Cai Q."/>
            <person name="Wang B."/>
            <person name="Liu B."/>
            <person name="Min J."/>
            <person name="Huang Y."/>
            <person name="Wu H."/>
            <person name="Li Z."/>
            <person name="Zhang Y."/>
            <person name="Yin Y."/>
            <person name="Song W."/>
            <person name="Jiang J."/>
            <person name="Jackson S.A."/>
            <person name="Wing R.A."/>
            <person name="Wang J."/>
            <person name="Chen M."/>
        </authorList>
    </citation>
    <scope>NUCLEOTIDE SEQUENCE [LARGE SCALE GENOMIC DNA]</scope>
    <source>
        <strain evidence="1">cv. IRGC 101232</strain>
    </source>
</reference>
<gene>
    <name evidence="1" type="primary">LOC102716448</name>
</gene>
<reference evidence="1" key="2">
    <citation type="submission" date="2013-04" db="UniProtKB">
        <authorList>
            <consortium name="EnsemblPlants"/>
        </authorList>
    </citation>
    <scope>IDENTIFICATION</scope>
</reference>
<organism evidence="1">
    <name type="scientific">Oryza brachyantha</name>
    <name type="common">malo sina</name>
    <dbReference type="NCBI Taxonomy" id="4533"/>
    <lineage>
        <taxon>Eukaryota</taxon>
        <taxon>Viridiplantae</taxon>
        <taxon>Streptophyta</taxon>
        <taxon>Embryophyta</taxon>
        <taxon>Tracheophyta</taxon>
        <taxon>Spermatophyta</taxon>
        <taxon>Magnoliopsida</taxon>
        <taxon>Liliopsida</taxon>
        <taxon>Poales</taxon>
        <taxon>Poaceae</taxon>
        <taxon>BOP clade</taxon>
        <taxon>Oryzoideae</taxon>
        <taxon>Oryzeae</taxon>
        <taxon>Oryzinae</taxon>
        <taxon>Oryza</taxon>
    </lineage>
</organism>
<dbReference type="AlphaFoldDB" id="J3KW70"/>
<dbReference type="RefSeq" id="XP_015695352.1">
    <property type="nucleotide sequence ID" value="XM_015839866.2"/>
</dbReference>
<dbReference type="Gramene" id="OB01G12260.1">
    <property type="protein sequence ID" value="OB01G12260.1"/>
    <property type="gene ID" value="OB01G12260"/>
</dbReference>
<dbReference type="PANTHER" id="PTHR34542">
    <property type="entry name" value="OS08G0359900 PROTEIN"/>
    <property type="match status" value="1"/>
</dbReference>
<dbReference type="Proteomes" id="UP000006038">
    <property type="component" value="Chromosome 1"/>
</dbReference>
<protein>
    <submittedName>
        <fullName evidence="1">Uncharacterized protein</fullName>
    </submittedName>
</protein>
<dbReference type="GeneID" id="102716448"/>
<dbReference type="OMA" id="AKSFWIL"/>
<sequence length="144" mass="15982">MARTLYRPRVKSFWVLVRRLLYCRRKSYRPGYAAAAEEDGEKSRLLISSRSSLEELLASDDADGDGGIDAAVCRSASPCSKPVAAVVRPTPGLHPPVVARQDGLTGGDPDGAAVQCRRRFMFSGFRRRLLMRRPWRPVLVAIPE</sequence>
<dbReference type="EnsemblPlants" id="OB01G12260.1">
    <property type="protein sequence ID" value="OB01G12260.1"/>
    <property type="gene ID" value="OB01G12260"/>
</dbReference>
<keyword evidence="2" id="KW-1185">Reference proteome</keyword>
<accession>J3KW70</accession>
<evidence type="ECO:0000313" key="2">
    <source>
        <dbReference type="Proteomes" id="UP000006038"/>
    </source>
</evidence>
<dbReference type="OrthoDB" id="696153at2759"/>
<dbReference type="PANTHER" id="PTHR34542:SF2">
    <property type="entry name" value="OS01G0136300 PROTEIN"/>
    <property type="match status" value="1"/>
</dbReference>
<proteinExistence type="predicted"/>
<dbReference type="eggNOG" id="ENOG502R73M">
    <property type="taxonomic scope" value="Eukaryota"/>
</dbReference>